<dbReference type="PROSITE" id="PS50600">
    <property type="entry name" value="ULP_PROTEASE"/>
    <property type="match status" value="1"/>
</dbReference>
<keyword evidence="7" id="KW-1185">Reference proteome</keyword>
<evidence type="ECO:0000256" key="4">
    <source>
        <dbReference type="SAM" id="MobiDB-lite"/>
    </source>
</evidence>
<evidence type="ECO:0000256" key="2">
    <source>
        <dbReference type="ARBA" id="ARBA00022670"/>
    </source>
</evidence>
<evidence type="ECO:0000313" key="7">
    <source>
        <dbReference type="Proteomes" id="UP000434172"/>
    </source>
</evidence>
<protein>
    <recommendedName>
        <fullName evidence="5">Ubiquitin-like protease family profile domain-containing protein</fullName>
    </recommendedName>
</protein>
<name>A0A8H3ZHS1_9PEZI</name>
<dbReference type="AlphaFoldDB" id="A0A8H3ZHS1"/>
<dbReference type="GO" id="GO:0006508">
    <property type="term" value="P:proteolysis"/>
    <property type="evidence" value="ECO:0007669"/>
    <property type="project" value="UniProtKB-KW"/>
</dbReference>
<feature type="region of interest" description="Disordered" evidence="4">
    <location>
        <begin position="244"/>
        <end position="263"/>
    </location>
</feature>
<evidence type="ECO:0000256" key="1">
    <source>
        <dbReference type="ARBA" id="ARBA00005234"/>
    </source>
</evidence>
<gene>
    <name evidence="6" type="ORF">GQ607_013068</name>
</gene>
<dbReference type="GO" id="GO:0019783">
    <property type="term" value="F:ubiquitin-like protein peptidase activity"/>
    <property type="evidence" value="ECO:0007669"/>
    <property type="project" value="UniProtKB-ARBA"/>
</dbReference>
<proteinExistence type="inferred from homology"/>
<feature type="domain" description="Ubiquitin-like protease family profile" evidence="5">
    <location>
        <begin position="384"/>
        <end position="535"/>
    </location>
</feature>
<accession>A0A8H3ZHS1</accession>
<feature type="region of interest" description="Disordered" evidence="4">
    <location>
        <begin position="582"/>
        <end position="606"/>
    </location>
</feature>
<dbReference type="InterPro" id="IPR003653">
    <property type="entry name" value="Peptidase_C48_C"/>
</dbReference>
<dbReference type="OrthoDB" id="10316696at2759"/>
<dbReference type="Proteomes" id="UP000434172">
    <property type="component" value="Unassembled WGS sequence"/>
</dbReference>
<keyword evidence="2" id="KW-0645">Protease</keyword>
<dbReference type="GO" id="GO:0008234">
    <property type="term" value="F:cysteine-type peptidase activity"/>
    <property type="evidence" value="ECO:0007669"/>
    <property type="project" value="InterPro"/>
</dbReference>
<dbReference type="EMBL" id="WOWK01000092">
    <property type="protein sequence ID" value="KAF0319703.1"/>
    <property type="molecule type" value="Genomic_DNA"/>
</dbReference>
<dbReference type="SUPFAM" id="SSF54001">
    <property type="entry name" value="Cysteine proteinases"/>
    <property type="match status" value="1"/>
</dbReference>
<dbReference type="InterPro" id="IPR038765">
    <property type="entry name" value="Papain-like_cys_pep_sf"/>
</dbReference>
<evidence type="ECO:0000313" key="6">
    <source>
        <dbReference type="EMBL" id="KAF0319703.1"/>
    </source>
</evidence>
<feature type="compositionally biased region" description="Basic and acidic residues" evidence="4">
    <location>
        <begin position="43"/>
        <end position="55"/>
    </location>
</feature>
<sequence length="851" mass="93066">MSTAYFLLRAYGAPEGTVLRTLRPRPPPPPQTIPFIGSGSSESSKDDGDVAPDDDARASLDAAKEPNPNLPYHRFFAEVTDTDPRPGRKTSKFVNEQLAAITTPDRTLVAEKTIANLPLIKRATRAVARSRPDSAAPTQNLGKARRYEETLDAAWGGRAWLPPPLFSRIRSGKVGRAETKLSINSLSYMATLARLCREADIDVRTWYDEGGLLREAAMLCHGQPIRWTKAVPKRAVQLLRERGGAISSASQDQNRESTANDEVARHAAAAAAADHSSDDESLGSTSMNLATTPLRQVYSSPLYGPNQVPVIHHDNFDTDDDEPPFTNIGNDGDCVESVMEVAGAVQDDDAESAAEANHVVGDSPVANPSEEANIPILENLPIAFKTLPKAVNQLSNRDRLTDDCIQVLQLVLLNSMVPEPRILVVDPLYLQPAGRLPARLPSTLQSRRKDRIVTVVHQRRLQHWILLDICFADRYVRSYDSISSSGASPDVKEAVVPWLSLHVPGPDFSFSTPRCPQQDDDTSCGAFALLGMQHLLAGNLTLADLDVKSGKHAREILLRTALAKPPIHSKVPHWLVQVITGLPPPQTQSPATVPRPPQRDSDTFANPNQCLKSVPNGYLDWGLDAKSGAATTPTLKIGLRRRRSQYRGSGDEESIPLRKRCKLEVNKYQPDSASLVRTAPALDRRAKLDALMKEIAALEEPSPSEQESEKDIHRFRVDLEAARSRSVGAAEALGTLTKALSNERTLQAEAESSYKQIANEVPSTATSCRDAFQKTKEAHQLLVENSICRAKMEVDAANKKVQEAEDAVAEQRQVVVTAEQGVIDAETLLGNAELSLRNYQDYKKLRGALSA</sequence>
<dbReference type="Pfam" id="PF02902">
    <property type="entry name" value="Peptidase_C48"/>
    <property type="match status" value="1"/>
</dbReference>
<reference evidence="6 7" key="1">
    <citation type="submission" date="2019-12" db="EMBL/GenBank/DDBJ databases">
        <title>A genome sequence resource for the geographically widespread anthracnose pathogen Colletotrichum asianum.</title>
        <authorList>
            <person name="Meng Y."/>
        </authorList>
    </citation>
    <scope>NUCLEOTIDE SEQUENCE [LARGE SCALE GENOMIC DNA]</scope>
    <source>
        <strain evidence="6 7">ICMP 18580</strain>
    </source>
</reference>
<comment type="caution">
    <text evidence="6">The sequence shown here is derived from an EMBL/GenBank/DDBJ whole genome shotgun (WGS) entry which is preliminary data.</text>
</comment>
<comment type="similarity">
    <text evidence="1">Belongs to the peptidase C48 family.</text>
</comment>
<evidence type="ECO:0000259" key="5">
    <source>
        <dbReference type="PROSITE" id="PS50600"/>
    </source>
</evidence>
<keyword evidence="3" id="KW-0378">Hydrolase</keyword>
<evidence type="ECO:0000256" key="3">
    <source>
        <dbReference type="ARBA" id="ARBA00022801"/>
    </source>
</evidence>
<dbReference type="Gene3D" id="3.40.395.10">
    <property type="entry name" value="Adenoviral Proteinase, Chain A"/>
    <property type="match status" value="1"/>
</dbReference>
<feature type="region of interest" description="Disordered" evidence="4">
    <location>
        <begin position="18"/>
        <end position="55"/>
    </location>
</feature>
<organism evidence="6 7">
    <name type="scientific">Colletotrichum asianum</name>
    <dbReference type="NCBI Taxonomy" id="702518"/>
    <lineage>
        <taxon>Eukaryota</taxon>
        <taxon>Fungi</taxon>
        <taxon>Dikarya</taxon>
        <taxon>Ascomycota</taxon>
        <taxon>Pezizomycotina</taxon>
        <taxon>Sordariomycetes</taxon>
        <taxon>Hypocreomycetidae</taxon>
        <taxon>Glomerellales</taxon>
        <taxon>Glomerellaceae</taxon>
        <taxon>Colletotrichum</taxon>
        <taxon>Colletotrichum gloeosporioides species complex</taxon>
    </lineage>
</organism>